<dbReference type="KEGG" id="bcir:C2I06_08515"/>
<evidence type="ECO:0000259" key="1">
    <source>
        <dbReference type="Pfam" id="PF12164"/>
    </source>
</evidence>
<dbReference type="RefSeq" id="WP_095331945.1">
    <property type="nucleotide sequence ID" value="NZ_CP026031.1"/>
</dbReference>
<accession>A0A268F9W9</accession>
<dbReference type="Gene3D" id="2.60.480.10">
    <property type="entry name" value="eubacterium ventriosum atcc domain"/>
    <property type="match status" value="1"/>
</dbReference>
<feature type="domain" description="Stage V sporulation protein AA" evidence="1">
    <location>
        <begin position="3"/>
        <end position="90"/>
    </location>
</feature>
<evidence type="ECO:0000313" key="3">
    <source>
        <dbReference type="Proteomes" id="UP000216961"/>
    </source>
</evidence>
<sequence>MAETIYIRMRHRIQKKSNERIFLKDLAQIIATDELLSTLKDVCLYHITEQDKNIIIIDSTLVIREIKKIDKEVEIQLIGPAQTIIEVVFKKRKVTLPLFILVWLLLFIGSGLTIMNFHEDVSMQSVHQRVYKMITGKEVEKPLIFQIPYSVGLGLGMVIFFNHVFKKRLNEEPSPLEVEVFNYQQSLDQYMIMHENKESIKKSDDH</sequence>
<dbReference type="InterPro" id="IPR038548">
    <property type="entry name" value="SporV_AA_N_sf"/>
</dbReference>
<evidence type="ECO:0000313" key="2">
    <source>
        <dbReference type="EMBL" id="PAD82182.1"/>
    </source>
</evidence>
<reference evidence="2 3" key="1">
    <citation type="submission" date="2017-07" db="EMBL/GenBank/DDBJ databases">
        <title>Isolation and whole genome analysis of endospore-forming bacteria from heroin.</title>
        <authorList>
            <person name="Kalinowski J."/>
            <person name="Ahrens B."/>
            <person name="Al-Dilaimi A."/>
            <person name="Winkler A."/>
            <person name="Wibberg D."/>
            <person name="Schleenbecker U."/>
            <person name="Ruckert C."/>
            <person name="Wolfel R."/>
            <person name="Grass G."/>
        </authorList>
    </citation>
    <scope>NUCLEOTIDE SEQUENCE [LARGE SCALE GENOMIC DNA]</scope>
    <source>
        <strain evidence="2 3">7521-2</strain>
    </source>
</reference>
<dbReference type="EMBL" id="NPBQ01000098">
    <property type="protein sequence ID" value="PAD82182.1"/>
    <property type="molecule type" value="Genomic_DNA"/>
</dbReference>
<comment type="caution">
    <text evidence="2">The sequence shown here is derived from an EMBL/GenBank/DDBJ whole genome shotgun (WGS) entry which is preliminary data.</text>
</comment>
<protein>
    <submittedName>
        <fullName evidence="2">Stage V sporulation protein AA</fullName>
    </submittedName>
</protein>
<dbReference type="Proteomes" id="UP000216961">
    <property type="component" value="Unassembled WGS sequence"/>
</dbReference>
<dbReference type="Pfam" id="PF12164">
    <property type="entry name" value="SporV_AA"/>
    <property type="match status" value="1"/>
</dbReference>
<name>A0A268F9W9_NIACI</name>
<dbReference type="InterPro" id="IPR021997">
    <property type="entry name" value="SporV_AA"/>
</dbReference>
<dbReference type="AlphaFoldDB" id="A0A268F9W9"/>
<gene>
    <name evidence="2" type="ORF">CHH57_16135</name>
</gene>
<proteinExistence type="predicted"/>
<organism evidence="2 3">
    <name type="scientific">Niallia circulans</name>
    <name type="common">Bacillus circulans</name>
    <dbReference type="NCBI Taxonomy" id="1397"/>
    <lineage>
        <taxon>Bacteria</taxon>
        <taxon>Bacillati</taxon>
        <taxon>Bacillota</taxon>
        <taxon>Bacilli</taxon>
        <taxon>Bacillales</taxon>
        <taxon>Bacillaceae</taxon>
        <taxon>Niallia</taxon>
    </lineage>
</organism>